<evidence type="ECO:0000313" key="3">
    <source>
        <dbReference type="EMBL" id="TQM02967.1"/>
    </source>
</evidence>
<keyword evidence="1" id="KW-0119">Carbohydrate metabolism</keyword>
<dbReference type="InterPro" id="IPR004547">
    <property type="entry name" value="Glucosamine6P_isomerase"/>
</dbReference>
<dbReference type="InterPro" id="IPR037171">
    <property type="entry name" value="NagB/RpiA_transferase-like"/>
</dbReference>
<proteinExistence type="predicted"/>
<dbReference type="RefSeq" id="WP_211367121.1">
    <property type="nucleotide sequence ID" value="NZ_VFPA01000006.1"/>
</dbReference>
<feature type="domain" description="Glucosamine/galactosamine-6-phosphate isomerase" evidence="2">
    <location>
        <begin position="16"/>
        <end position="230"/>
    </location>
</feature>
<dbReference type="GO" id="GO:0005737">
    <property type="term" value="C:cytoplasm"/>
    <property type="evidence" value="ECO:0007669"/>
    <property type="project" value="TreeGrafter"/>
</dbReference>
<dbReference type="AlphaFoldDB" id="A0A543D0X1"/>
<evidence type="ECO:0000259" key="2">
    <source>
        <dbReference type="Pfam" id="PF01182"/>
    </source>
</evidence>
<name>A0A543D0X1_9PSEU</name>
<accession>A0A543D0X1</accession>
<evidence type="ECO:0000313" key="4">
    <source>
        <dbReference type="Proteomes" id="UP000315677"/>
    </source>
</evidence>
<protein>
    <submittedName>
        <fullName evidence="3">Glucosamine-6-phosphate deaminase</fullName>
    </submittedName>
</protein>
<organism evidence="3 4">
    <name type="scientific">Pseudonocardia kunmingensis</name>
    <dbReference type="NCBI Taxonomy" id="630975"/>
    <lineage>
        <taxon>Bacteria</taxon>
        <taxon>Bacillati</taxon>
        <taxon>Actinomycetota</taxon>
        <taxon>Actinomycetes</taxon>
        <taxon>Pseudonocardiales</taxon>
        <taxon>Pseudonocardiaceae</taxon>
        <taxon>Pseudonocardia</taxon>
    </lineage>
</organism>
<dbReference type="Proteomes" id="UP000315677">
    <property type="component" value="Unassembled WGS sequence"/>
</dbReference>
<dbReference type="GO" id="GO:0006043">
    <property type="term" value="P:glucosamine catabolic process"/>
    <property type="evidence" value="ECO:0007669"/>
    <property type="project" value="TreeGrafter"/>
</dbReference>
<evidence type="ECO:0000256" key="1">
    <source>
        <dbReference type="ARBA" id="ARBA00023277"/>
    </source>
</evidence>
<reference evidence="3 4" key="1">
    <citation type="submission" date="2019-06" db="EMBL/GenBank/DDBJ databases">
        <title>Sequencing the genomes of 1000 actinobacteria strains.</title>
        <authorList>
            <person name="Klenk H.-P."/>
        </authorList>
    </citation>
    <scope>NUCLEOTIDE SEQUENCE [LARGE SCALE GENOMIC DNA]</scope>
    <source>
        <strain evidence="3 4">DSM 45301</strain>
    </source>
</reference>
<comment type="caution">
    <text evidence="3">The sequence shown here is derived from an EMBL/GenBank/DDBJ whole genome shotgun (WGS) entry which is preliminary data.</text>
</comment>
<dbReference type="Gene3D" id="3.40.50.1360">
    <property type="match status" value="1"/>
</dbReference>
<dbReference type="GO" id="GO:0019262">
    <property type="term" value="P:N-acetylneuraminate catabolic process"/>
    <property type="evidence" value="ECO:0007669"/>
    <property type="project" value="TreeGrafter"/>
</dbReference>
<dbReference type="CDD" id="cd01399">
    <property type="entry name" value="GlcN6P_deaminase"/>
    <property type="match status" value="1"/>
</dbReference>
<dbReference type="GO" id="GO:0006046">
    <property type="term" value="P:N-acetylglucosamine catabolic process"/>
    <property type="evidence" value="ECO:0007669"/>
    <property type="project" value="TreeGrafter"/>
</dbReference>
<dbReference type="SUPFAM" id="SSF100950">
    <property type="entry name" value="NagB/RpiA/CoA transferase-like"/>
    <property type="match status" value="1"/>
</dbReference>
<keyword evidence="4" id="KW-1185">Reference proteome</keyword>
<gene>
    <name evidence="3" type="ORF">FB558_7613</name>
</gene>
<dbReference type="GO" id="GO:0005975">
    <property type="term" value="P:carbohydrate metabolic process"/>
    <property type="evidence" value="ECO:0007669"/>
    <property type="project" value="InterPro"/>
</dbReference>
<dbReference type="GO" id="GO:0004342">
    <property type="term" value="F:glucosamine-6-phosphate deaminase activity"/>
    <property type="evidence" value="ECO:0007669"/>
    <property type="project" value="InterPro"/>
</dbReference>
<dbReference type="PANTHER" id="PTHR11280">
    <property type="entry name" value="GLUCOSAMINE-6-PHOSPHATE ISOMERASE"/>
    <property type="match status" value="1"/>
</dbReference>
<dbReference type="GO" id="GO:0042802">
    <property type="term" value="F:identical protein binding"/>
    <property type="evidence" value="ECO:0007669"/>
    <property type="project" value="TreeGrafter"/>
</dbReference>
<dbReference type="PANTHER" id="PTHR11280:SF6">
    <property type="entry name" value="GLUCOSAMINE-6-PHOSPHATE ISOMERASE NAGB"/>
    <property type="match status" value="1"/>
</dbReference>
<dbReference type="Pfam" id="PF01182">
    <property type="entry name" value="Glucosamine_iso"/>
    <property type="match status" value="1"/>
</dbReference>
<sequence>MNEEVPGMPEVRSFSDRAAMGAAAAADVADELRARLAAQDAVRMVFAAAPSQNDMLDRLVAAPGIDWTRVTAFHMDEYLGLPADSPARFANWLDRAVFTRLPFAQVHRIDPEAEVAGYAKLLAEAPIDIVCLGIGQNGHLAFNDPPVADLDDPEDVKIVELDRTCRQQQVDDGQFPAFDDVPTHAVTLTVPRLLDARRLFCVVPGAAKRHAVERALHAPVSAADPATALRTHPAVTLYLDAEADPRA</sequence>
<dbReference type="EMBL" id="VFPA01000006">
    <property type="protein sequence ID" value="TQM02967.1"/>
    <property type="molecule type" value="Genomic_DNA"/>
</dbReference>
<dbReference type="InterPro" id="IPR006148">
    <property type="entry name" value="Glc/Gal-6P_isomerase"/>
</dbReference>